<feature type="domain" description="FAD-binding" evidence="4">
    <location>
        <begin position="10"/>
        <end position="373"/>
    </location>
</feature>
<organism evidence="5 6">
    <name type="scientific">Zasmidium cellare</name>
    <name type="common">Wine cellar mold</name>
    <name type="synonym">Racodium cellare</name>
    <dbReference type="NCBI Taxonomy" id="395010"/>
    <lineage>
        <taxon>Eukaryota</taxon>
        <taxon>Fungi</taxon>
        <taxon>Dikarya</taxon>
        <taxon>Ascomycota</taxon>
        <taxon>Pezizomycotina</taxon>
        <taxon>Dothideomycetes</taxon>
        <taxon>Dothideomycetidae</taxon>
        <taxon>Mycosphaerellales</taxon>
        <taxon>Mycosphaerellaceae</taxon>
        <taxon>Zasmidium</taxon>
    </lineage>
</organism>
<dbReference type="Pfam" id="PF01494">
    <property type="entry name" value="FAD_binding_3"/>
    <property type="match status" value="1"/>
</dbReference>
<protein>
    <recommendedName>
        <fullName evidence="4">FAD-binding domain-containing protein</fullName>
    </recommendedName>
</protein>
<evidence type="ECO:0000256" key="1">
    <source>
        <dbReference type="ARBA" id="ARBA00022630"/>
    </source>
</evidence>
<reference evidence="5 6" key="1">
    <citation type="journal article" date="2023" name="G3 (Bethesda)">
        <title>A chromosome-level genome assembly of Zasmidium syzygii isolated from banana leaves.</title>
        <authorList>
            <person name="van Westerhoven A.C."/>
            <person name="Mehrabi R."/>
            <person name="Talebi R."/>
            <person name="Steentjes M.B.F."/>
            <person name="Corcolon B."/>
            <person name="Chong P.A."/>
            <person name="Kema G.H.J."/>
            <person name="Seidl M.F."/>
        </authorList>
    </citation>
    <scope>NUCLEOTIDE SEQUENCE [LARGE SCALE GENOMIC DNA]</scope>
    <source>
        <strain evidence="5 6">P124</strain>
    </source>
</reference>
<dbReference type="InterPro" id="IPR051104">
    <property type="entry name" value="FAD_monoxygenase"/>
</dbReference>
<keyword evidence="1" id="KW-0285">Flavoprotein</keyword>
<name>A0ABR0ELT3_ZASCE</name>
<dbReference type="SUPFAM" id="SSF51905">
    <property type="entry name" value="FAD/NAD(P)-binding domain"/>
    <property type="match status" value="1"/>
</dbReference>
<dbReference type="Proteomes" id="UP001305779">
    <property type="component" value="Unassembled WGS sequence"/>
</dbReference>
<gene>
    <name evidence="5" type="ORF">PRZ48_005971</name>
</gene>
<keyword evidence="3" id="KW-0560">Oxidoreductase</keyword>
<accession>A0ABR0ELT3</accession>
<dbReference type="PANTHER" id="PTHR46720:SF3">
    <property type="entry name" value="FAD-BINDING DOMAIN-CONTAINING PROTEIN-RELATED"/>
    <property type="match status" value="1"/>
</dbReference>
<evidence type="ECO:0000259" key="4">
    <source>
        <dbReference type="Pfam" id="PF01494"/>
    </source>
</evidence>
<dbReference type="InterPro" id="IPR036188">
    <property type="entry name" value="FAD/NAD-bd_sf"/>
</dbReference>
<comment type="caution">
    <text evidence="5">The sequence shown here is derived from an EMBL/GenBank/DDBJ whole genome shotgun (WGS) entry which is preliminary data.</text>
</comment>
<evidence type="ECO:0000313" key="5">
    <source>
        <dbReference type="EMBL" id="KAK4502546.1"/>
    </source>
</evidence>
<keyword evidence="6" id="KW-1185">Reference proteome</keyword>
<evidence type="ECO:0000256" key="3">
    <source>
        <dbReference type="ARBA" id="ARBA00023002"/>
    </source>
</evidence>
<keyword evidence="2" id="KW-0274">FAD</keyword>
<evidence type="ECO:0000313" key="6">
    <source>
        <dbReference type="Proteomes" id="UP001305779"/>
    </source>
</evidence>
<dbReference type="PRINTS" id="PR00420">
    <property type="entry name" value="RNGMNOXGNASE"/>
</dbReference>
<proteinExistence type="predicted"/>
<dbReference type="InterPro" id="IPR002938">
    <property type="entry name" value="FAD-bd"/>
</dbReference>
<sequence>MMNNEHEPLQVAIIGGGIAGACLIHALTKYKHLDANIYEAAPSLKEAGYTIGVSLNAFQALSLIGPSAVDALDRAGAVIQSKVSWNIGEGPDAGQELDSISPKLGDRVVRVAQRTDILRELLQGIPPERLHANKKLVQISQAGDNDPVSLSFSDGTAHQADIVIGADGIHSFVRKHILGEEDPAAKPTLTPWYNLWAMLPFEKAREMLGPDLISKDDPGQYFWWGDGTFIMHTISDNARQVQLVACAMDPALDGKTELDRTQQLDKEIEKARFRNWPPHFYQAVLVDSTPTLKPLYLWESPPAHTYVRGPVAIIGDAAHGMTPWQGAGGGTAIEDAPILSALLGASYTPAEARLALQVYDEVRRPRTQRCVESSRAVGVMSTGGEGLSAEALRGRVLPQWDHLIEYDCEKARDEAVGVLEGRLGR</sequence>
<dbReference type="Gene3D" id="3.50.50.60">
    <property type="entry name" value="FAD/NAD(P)-binding domain"/>
    <property type="match status" value="1"/>
</dbReference>
<evidence type="ECO:0000256" key="2">
    <source>
        <dbReference type="ARBA" id="ARBA00022827"/>
    </source>
</evidence>
<dbReference type="EMBL" id="JAXOVC010000004">
    <property type="protein sequence ID" value="KAK4502546.1"/>
    <property type="molecule type" value="Genomic_DNA"/>
</dbReference>
<dbReference type="PANTHER" id="PTHR46720">
    <property type="entry name" value="HYDROXYLASE, PUTATIVE (AFU_ORTHOLOGUE AFUA_3G01460)-RELATED"/>
    <property type="match status" value="1"/>
</dbReference>